<accession>A0ABU8U053</accession>
<name>A0ABU8U053_9ACTN</name>
<evidence type="ECO:0000256" key="1">
    <source>
        <dbReference type="SAM" id="MobiDB-lite"/>
    </source>
</evidence>
<dbReference type="EMBL" id="JBBKAM010000002">
    <property type="protein sequence ID" value="MEJ8641260.1"/>
    <property type="molecule type" value="Genomic_DNA"/>
</dbReference>
<proteinExistence type="predicted"/>
<comment type="caution">
    <text evidence="2">The sequence shown here is derived from an EMBL/GenBank/DDBJ whole genome shotgun (WGS) entry which is preliminary data.</text>
</comment>
<dbReference type="Proteomes" id="UP001382904">
    <property type="component" value="Unassembled WGS sequence"/>
</dbReference>
<evidence type="ECO:0000313" key="2">
    <source>
        <dbReference type="EMBL" id="MEJ8641260.1"/>
    </source>
</evidence>
<sequence length="121" mass="12443">MPVLVLQGGDQFGEERPGVGEQPESLAQRGDGEEGDAALDAGVAEVVEGLRFAAPLGGGLRGDGEVFEAGGLGQGPCGFGEFGDRRRVGVGPQGPYRPGRSFCFSNRRTSSMALVIAADPH</sequence>
<reference evidence="2 3" key="1">
    <citation type="submission" date="2024-03" db="EMBL/GenBank/DDBJ databases">
        <title>Novel Streptomyces species of biotechnological and ecological value are a feature of Machair soil.</title>
        <authorList>
            <person name="Prole J.R."/>
            <person name="Goodfellow M."/>
            <person name="Allenby N."/>
            <person name="Ward A.C."/>
        </authorList>
    </citation>
    <scope>NUCLEOTIDE SEQUENCE [LARGE SCALE GENOMIC DNA]</scope>
    <source>
        <strain evidence="2 3">MS1.HAVA.3</strain>
    </source>
</reference>
<protein>
    <submittedName>
        <fullName evidence="2">Uncharacterized protein</fullName>
    </submittedName>
</protein>
<evidence type="ECO:0000313" key="3">
    <source>
        <dbReference type="Proteomes" id="UP001382904"/>
    </source>
</evidence>
<gene>
    <name evidence="2" type="ORF">WKI68_06785</name>
</gene>
<keyword evidence="3" id="KW-1185">Reference proteome</keyword>
<feature type="region of interest" description="Disordered" evidence="1">
    <location>
        <begin position="1"/>
        <end position="35"/>
    </location>
</feature>
<organism evidence="2 3">
    <name type="scientific">Streptomyces caledonius</name>
    <dbReference type="NCBI Taxonomy" id="3134107"/>
    <lineage>
        <taxon>Bacteria</taxon>
        <taxon>Bacillati</taxon>
        <taxon>Actinomycetota</taxon>
        <taxon>Actinomycetes</taxon>
        <taxon>Kitasatosporales</taxon>
        <taxon>Streptomycetaceae</taxon>
        <taxon>Streptomyces</taxon>
    </lineage>
</organism>